<keyword evidence="6" id="KW-0558">Oxidation</keyword>
<comment type="cofactor">
    <cofactor evidence="1">
        <name>FAD</name>
        <dbReference type="ChEBI" id="CHEBI:57692"/>
    </cofactor>
</comment>
<keyword evidence="5" id="KW-0560">Oxidoreductase</keyword>
<evidence type="ECO:0000256" key="4">
    <source>
        <dbReference type="ARBA" id="ARBA00022827"/>
    </source>
</evidence>
<evidence type="ECO:0000256" key="6">
    <source>
        <dbReference type="ARBA" id="ARBA00023097"/>
    </source>
</evidence>
<proteinExistence type="inferred from homology"/>
<feature type="domain" description="Pyridine nucleotide-disulphide oxidoreductase dimerisation" evidence="8">
    <location>
        <begin position="335"/>
        <end position="435"/>
    </location>
</feature>
<reference evidence="10 13" key="2">
    <citation type="submission" date="2023-02" db="EMBL/GenBank/DDBJ databases">
        <title>Antimicrobial susceptibility testing and tentative epidemiological cut-off values for Lactobacillaceae family species intended for ingestion.</title>
        <authorList>
            <person name="Noehr-Meldgaard K."/>
            <person name="Struve C."/>
            <person name="Ingmer H."/>
            <person name="Koza A."/>
            <person name="Al-Nakeeb K."/>
            <person name="Agersoe Y."/>
        </authorList>
    </citation>
    <scope>NUCLEOTIDE SEQUENCE [LARGE SCALE GENOMIC DNA]</scope>
    <source>
        <strain evidence="10 13">DSM 20193</strain>
    </source>
</reference>
<gene>
    <name evidence="11" type="ORF">FGL85_08745</name>
    <name evidence="10" type="ORF">P1N92_05450</name>
</gene>
<dbReference type="EMBL" id="CP042383">
    <property type="protein sequence ID" value="QEA42575.1"/>
    <property type="molecule type" value="Genomic_DNA"/>
</dbReference>
<evidence type="ECO:0000256" key="7">
    <source>
        <dbReference type="ARBA" id="ARBA00023284"/>
    </source>
</evidence>
<protein>
    <submittedName>
        <fullName evidence="11">FAD-dependent oxidoreductase</fullName>
    </submittedName>
</protein>
<name>A0A5B8T3Y9_LEUPS</name>
<feature type="domain" description="FAD/NAD(P)-binding" evidence="9">
    <location>
        <begin position="1"/>
        <end position="306"/>
    </location>
</feature>
<dbReference type="InterPro" id="IPR023753">
    <property type="entry name" value="FAD/NAD-binding_dom"/>
</dbReference>
<dbReference type="PRINTS" id="PR00411">
    <property type="entry name" value="PNDRDTASEI"/>
</dbReference>
<evidence type="ECO:0000259" key="8">
    <source>
        <dbReference type="Pfam" id="PF02852"/>
    </source>
</evidence>
<dbReference type="PANTHER" id="PTHR43429">
    <property type="entry name" value="PYRIDINE NUCLEOTIDE-DISULFIDE OXIDOREDUCTASE DOMAIN-CONTAINING"/>
    <property type="match status" value="1"/>
</dbReference>
<dbReference type="GO" id="GO:0016491">
    <property type="term" value="F:oxidoreductase activity"/>
    <property type="evidence" value="ECO:0007669"/>
    <property type="project" value="UniProtKB-KW"/>
</dbReference>
<evidence type="ECO:0000313" key="13">
    <source>
        <dbReference type="Proteomes" id="UP001529201"/>
    </source>
</evidence>
<dbReference type="InterPro" id="IPR004099">
    <property type="entry name" value="Pyr_nucl-diS_OxRdtase_dimer"/>
</dbReference>
<evidence type="ECO:0000256" key="3">
    <source>
        <dbReference type="ARBA" id="ARBA00022630"/>
    </source>
</evidence>
<evidence type="ECO:0000256" key="5">
    <source>
        <dbReference type="ARBA" id="ARBA00023002"/>
    </source>
</evidence>
<dbReference type="KEGG" id="lpse:FGL85_08745"/>
<keyword evidence="3" id="KW-0285">Flavoprotein</keyword>
<organism evidence="11 12">
    <name type="scientific">Leuconostoc pseudomesenteroides</name>
    <dbReference type="NCBI Taxonomy" id="33968"/>
    <lineage>
        <taxon>Bacteria</taxon>
        <taxon>Bacillati</taxon>
        <taxon>Bacillota</taxon>
        <taxon>Bacilli</taxon>
        <taxon>Lactobacillales</taxon>
        <taxon>Lactobacillaceae</taxon>
        <taxon>Leuconostoc</taxon>
    </lineage>
</organism>
<dbReference type="RefSeq" id="WP_010294077.1">
    <property type="nucleotide sequence ID" value="NZ_CP042383.1"/>
</dbReference>
<evidence type="ECO:0000256" key="2">
    <source>
        <dbReference type="ARBA" id="ARBA00009130"/>
    </source>
</evidence>
<dbReference type="InterPro" id="IPR036188">
    <property type="entry name" value="FAD/NAD-bd_sf"/>
</dbReference>
<evidence type="ECO:0000313" key="10">
    <source>
        <dbReference type="EMBL" id="MDG9733566.1"/>
    </source>
</evidence>
<evidence type="ECO:0000313" key="11">
    <source>
        <dbReference type="EMBL" id="QEA42575.1"/>
    </source>
</evidence>
<evidence type="ECO:0000256" key="1">
    <source>
        <dbReference type="ARBA" id="ARBA00001974"/>
    </source>
</evidence>
<dbReference type="Pfam" id="PF02852">
    <property type="entry name" value="Pyr_redox_dim"/>
    <property type="match status" value="1"/>
</dbReference>
<accession>A0A5B8T3Y9</accession>
<sequence>MKVIIVGASHGGHEAAFELLDRYSDIDVTVYEQSDFISFMSCGMQLFLEEQTTKRDDVRNFTPMDLEMRGGKVQMNSKVTKIDPSVHQITVKNLITEAISTDSYDRLILSTGVTPALIPIKGVDLKNIYLMRGRDWAIKLNEKLHDKTVKNVVIVGAGYIGIEASEIFAKAGKQVTVVDKISHPLGNYLDEPLSNEVKNELIKNGVSLYLGHGVSEFRGDSGVTQVITDDGQHFAADLCIIAAGVRPNTDWLAGTVDLDSRGWIATDPFLRTSQPDIFAIGDAILPAYASVGKQAPIALASTARREARYVAENIYQMSQPERPFSGVNGTSALRVFGLKLANTGLNDYSAKNLSIKTESSLYVGSLLPSFVKLDNPRVMIKLTYNPINHVILGGQILSQANVVEIVNTIALAIKGKMTLSDLAEADFFFQPSFDKQWSILNLAAQHALGEYMTIA</sequence>
<evidence type="ECO:0000259" key="9">
    <source>
        <dbReference type="Pfam" id="PF07992"/>
    </source>
</evidence>
<dbReference type="Gene3D" id="3.30.390.30">
    <property type="match status" value="1"/>
</dbReference>
<dbReference type="Gene3D" id="3.50.50.60">
    <property type="entry name" value="FAD/NAD(P)-binding domain"/>
    <property type="match status" value="2"/>
</dbReference>
<dbReference type="AlphaFoldDB" id="A0A5B8T3Y9"/>
<keyword evidence="4" id="KW-0274">FAD</keyword>
<dbReference type="Proteomes" id="UP000321296">
    <property type="component" value="Chromosome"/>
</dbReference>
<dbReference type="PANTHER" id="PTHR43429:SF1">
    <property type="entry name" value="NAD(P)H SULFUR OXIDOREDUCTASE (COA-DEPENDENT)"/>
    <property type="match status" value="1"/>
</dbReference>
<comment type="similarity">
    <text evidence="2">Belongs to the class-III pyridine nucleotide-disulfide oxidoreductase family.</text>
</comment>
<keyword evidence="7" id="KW-0676">Redox-active center</keyword>
<reference evidence="11 12" key="1">
    <citation type="submission" date="2019-06" db="EMBL/GenBank/DDBJ databases">
        <title>Genome analyses of bacteria isolated from kimchi.</title>
        <authorList>
            <person name="Lee S."/>
            <person name="Ahn S."/>
            <person name="Roh S."/>
        </authorList>
    </citation>
    <scope>NUCLEOTIDE SEQUENCE [LARGE SCALE GENOMIC DNA]</scope>
    <source>
        <strain evidence="11 12">CBA3630</strain>
    </source>
</reference>
<dbReference type="Proteomes" id="UP001529201">
    <property type="component" value="Unassembled WGS sequence"/>
</dbReference>
<dbReference type="EMBL" id="JARGDN010000004">
    <property type="protein sequence ID" value="MDG9733566.1"/>
    <property type="molecule type" value="Genomic_DNA"/>
</dbReference>
<dbReference type="InterPro" id="IPR050260">
    <property type="entry name" value="FAD-bd_OxRdtase"/>
</dbReference>
<evidence type="ECO:0000313" key="12">
    <source>
        <dbReference type="Proteomes" id="UP000321296"/>
    </source>
</evidence>
<keyword evidence="13" id="KW-1185">Reference proteome</keyword>
<dbReference type="SUPFAM" id="SSF55424">
    <property type="entry name" value="FAD/NAD-linked reductases, dimerisation (C-terminal) domain"/>
    <property type="match status" value="1"/>
</dbReference>
<dbReference type="PRINTS" id="PR00368">
    <property type="entry name" value="FADPNR"/>
</dbReference>
<dbReference type="GeneID" id="64344832"/>
<dbReference type="InterPro" id="IPR016156">
    <property type="entry name" value="FAD/NAD-linked_Rdtase_dimer_sf"/>
</dbReference>
<dbReference type="SUPFAM" id="SSF51905">
    <property type="entry name" value="FAD/NAD(P)-binding domain"/>
    <property type="match status" value="1"/>
</dbReference>
<dbReference type="Pfam" id="PF07992">
    <property type="entry name" value="Pyr_redox_2"/>
    <property type="match status" value="1"/>
</dbReference>